<name>A0A3R6HCW5_9FIRM</name>
<gene>
    <name evidence="2" type="ORF">DW856_14920</name>
</gene>
<accession>A0A3R6HCW5</accession>
<organism evidence="2 3">
    <name type="scientific">Roseburia intestinalis</name>
    <dbReference type="NCBI Taxonomy" id="166486"/>
    <lineage>
        <taxon>Bacteria</taxon>
        <taxon>Bacillati</taxon>
        <taxon>Bacillota</taxon>
        <taxon>Clostridia</taxon>
        <taxon>Lachnospirales</taxon>
        <taxon>Lachnospiraceae</taxon>
        <taxon>Roseburia</taxon>
    </lineage>
</organism>
<dbReference type="PANTHER" id="PTHR46211">
    <property type="entry name" value="GLYCEROPHOSPHORYL DIESTER PHOSPHODIESTERASE"/>
    <property type="match status" value="1"/>
</dbReference>
<evidence type="ECO:0000313" key="2">
    <source>
        <dbReference type="EMBL" id="RHC15060.1"/>
    </source>
</evidence>
<protein>
    <submittedName>
        <fullName evidence="2">Glycerophosphodiester phosphodiesterase</fullName>
    </submittedName>
</protein>
<dbReference type="PROSITE" id="PS51704">
    <property type="entry name" value="GP_PDE"/>
    <property type="match status" value="1"/>
</dbReference>
<dbReference type="SUPFAM" id="SSF51695">
    <property type="entry name" value="PLC-like phosphodiesterases"/>
    <property type="match status" value="1"/>
</dbReference>
<dbReference type="Gene3D" id="3.20.20.190">
    <property type="entry name" value="Phosphatidylinositol (PI) phosphodiesterase"/>
    <property type="match status" value="1"/>
</dbReference>
<dbReference type="GO" id="GO:0008081">
    <property type="term" value="F:phosphoric diester hydrolase activity"/>
    <property type="evidence" value="ECO:0007669"/>
    <property type="project" value="InterPro"/>
</dbReference>
<dbReference type="CDD" id="cd08563">
    <property type="entry name" value="GDPD_TtGDE_like"/>
    <property type="match status" value="1"/>
</dbReference>
<dbReference type="AlphaFoldDB" id="A0A3R6HCW5"/>
<dbReference type="InterPro" id="IPR017946">
    <property type="entry name" value="PLC-like_Pdiesterase_TIM-brl"/>
</dbReference>
<dbReference type="InterPro" id="IPR030395">
    <property type="entry name" value="GP_PDE_dom"/>
</dbReference>
<dbReference type="GO" id="GO:0006629">
    <property type="term" value="P:lipid metabolic process"/>
    <property type="evidence" value="ECO:0007669"/>
    <property type="project" value="InterPro"/>
</dbReference>
<sequence length="275" mass="31354">MEETGRNGEEMERTLVWGHRGASGYAPENTMAAFEKAVEMGADGIELDVQLTKDGELVVIHDETIDRVSDGSGWVKDFTYAKLIKHNFNRTHPEYEHAQIPTLEEVYALIKPTDLTINVEIKTGVVFYPEIEVRVLDLTERMGLMERVIFSSFNHYTIQKIKEINPEAETGMLYSDGIINPVSYASYVVGADALHPALYNIQYEGFMEECRRQKKKVHVWTVNEEKYMRLVCAARADAMITNYPDRGKKIAEEYSDGKLTPELVKLLKHKEMAAL</sequence>
<feature type="domain" description="GP-PDE" evidence="1">
    <location>
        <begin position="14"/>
        <end position="251"/>
    </location>
</feature>
<dbReference type="Proteomes" id="UP000283513">
    <property type="component" value="Unassembled WGS sequence"/>
</dbReference>
<dbReference type="PANTHER" id="PTHR46211:SF1">
    <property type="entry name" value="GLYCEROPHOSPHODIESTER PHOSPHODIESTERASE, CYTOPLASMIC"/>
    <property type="match status" value="1"/>
</dbReference>
<comment type="caution">
    <text evidence="2">The sequence shown here is derived from an EMBL/GenBank/DDBJ whole genome shotgun (WGS) entry which is preliminary data.</text>
</comment>
<dbReference type="EMBL" id="QSHO01000014">
    <property type="protein sequence ID" value="RHC15060.1"/>
    <property type="molecule type" value="Genomic_DNA"/>
</dbReference>
<evidence type="ECO:0000259" key="1">
    <source>
        <dbReference type="PROSITE" id="PS51704"/>
    </source>
</evidence>
<dbReference type="Pfam" id="PF03009">
    <property type="entry name" value="GDPD"/>
    <property type="match status" value="1"/>
</dbReference>
<proteinExistence type="predicted"/>
<evidence type="ECO:0000313" key="3">
    <source>
        <dbReference type="Proteomes" id="UP000283513"/>
    </source>
</evidence>
<reference evidence="2 3" key="1">
    <citation type="submission" date="2018-08" db="EMBL/GenBank/DDBJ databases">
        <title>A genome reference for cultivated species of the human gut microbiota.</title>
        <authorList>
            <person name="Zou Y."/>
            <person name="Xue W."/>
            <person name="Luo G."/>
        </authorList>
    </citation>
    <scope>NUCLEOTIDE SEQUENCE [LARGE SCALE GENOMIC DNA]</scope>
    <source>
        <strain evidence="2 3">AM37-1AC</strain>
    </source>
</reference>
<dbReference type="RefSeq" id="WP_118598698.1">
    <property type="nucleotide sequence ID" value="NZ_QSHO01000014.1"/>
</dbReference>